<evidence type="ECO:0000313" key="1">
    <source>
        <dbReference type="EMBL" id="CAG8578026.1"/>
    </source>
</evidence>
<dbReference type="Proteomes" id="UP000789860">
    <property type="component" value="Unassembled WGS sequence"/>
</dbReference>
<protein>
    <submittedName>
        <fullName evidence="1">7908_t:CDS:1</fullName>
    </submittedName>
</protein>
<sequence length="59" mass="7133">MTDTHPNCWRNDLFKCPYTKFVSIDYVQLEWSVAVGRNPVNFTKYCDHKIFRIHLKNEL</sequence>
<proteinExistence type="predicted"/>
<organism evidence="1 2">
    <name type="scientific">Scutellospora calospora</name>
    <dbReference type="NCBI Taxonomy" id="85575"/>
    <lineage>
        <taxon>Eukaryota</taxon>
        <taxon>Fungi</taxon>
        <taxon>Fungi incertae sedis</taxon>
        <taxon>Mucoromycota</taxon>
        <taxon>Glomeromycotina</taxon>
        <taxon>Glomeromycetes</taxon>
        <taxon>Diversisporales</taxon>
        <taxon>Gigasporaceae</taxon>
        <taxon>Scutellospora</taxon>
    </lineage>
</organism>
<evidence type="ECO:0000313" key="2">
    <source>
        <dbReference type="Proteomes" id="UP000789860"/>
    </source>
</evidence>
<feature type="non-terminal residue" evidence="1">
    <location>
        <position position="59"/>
    </location>
</feature>
<gene>
    <name evidence="1" type="ORF">SCALOS_LOCUS6095</name>
</gene>
<keyword evidence="2" id="KW-1185">Reference proteome</keyword>
<comment type="caution">
    <text evidence="1">The sequence shown here is derived from an EMBL/GenBank/DDBJ whole genome shotgun (WGS) entry which is preliminary data.</text>
</comment>
<dbReference type="EMBL" id="CAJVPM010011031">
    <property type="protein sequence ID" value="CAG8578026.1"/>
    <property type="molecule type" value="Genomic_DNA"/>
</dbReference>
<accession>A0ACA9M9P2</accession>
<reference evidence="1" key="1">
    <citation type="submission" date="2021-06" db="EMBL/GenBank/DDBJ databases">
        <authorList>
            <person name="Kallberg Y."/>
            <person name="Tangrot J."/>
            <person name="Rosling A."/>
        </authorList>
    </citation>
    <scope>NUCLEOTIDE SEQUENCE</scope>
    <source>
        <strain evidence="1">AU212A</strain>
    </source>
</reference>
<name>A0ACA9M9P2_9GLOM</name>